<reference evidence="2 3" key="1">
    <citation type="submission" date="2020-02" db="EMBL/GenBank/DDBJ databases">
        <title>Draft genome sequence of Haematococcus lacustris strain NIES-144.</title>
        <authorList>
            <person name="Morimoto D."/>
            <person name="Nakagawa S."/>
            <person name="Yoshida T."/>
            <person name="Sawayama S."/>
        </authorList>
    </citation>
    <scope>NUCLEOTIDE SEQUENCE [LARGE SCALE GENOMIC DNA]</scope>
    <source>
        <strain evidence="2 3">NIES-144</strain>
    </source>
</reference>
<proteinExistence type="predicted"/>
<dbReference type="Proteomes" id="UP000485058">
    <property type="component" value="Unassembled WGS sequence"/>
</dbReference>
<comment type="caution">
    <text evidence="2">The sequence shown here is derived from an EMBL/GenBank/DDBJ whole genome shotgun (WGS) entry which is preliminary data.</text>
</comment>
<keyword evidence="1" id="KW-0732">Signal</keyword>
<sequence>MEWRLTFVLALVLVAAGLQVATAQSSATAQAALHEQQQQAAVHVLRWISSRL</sequence>
<name>A0A699ZZK0_HAELA</name>
<feature type="signal peptide" evidence="1">
    <location>
        <begin position="1"/>
        <end position="23"/>
    </location>
</feature>
<accession>A0A699ZZK0</accession>
<feature type="chain" id="PRO_5025436521" evidence="1">
    <location>
        <begin position="24"/>
        <end position="52"/>
    </location>
</feature>
<keyword evidence="3" id="KW-1185">Reference proteome</keyword>
<feature type="non-terminal residue" evidence="2">
    <location>
        <position position="1"/>
    </location>
</feature>
<gene>
    <name evidence="2" type="ORF">HaLaN_22074</name>
</gene>
<dbReference type="AlphaFoldDB" id="A0A699ZZK0"/>
<organism evidence="2 3">
    <name type="scientific">Haematococcus lacustris</name>
    <name type="common">Green alga</name>
    <name type="synonym">Haematococcus pluvialis</name>
    <dbReference type="NCBI Taxonomy" id="44745"/>
    <lineage>
        <taxon>Eukaryota</taxon>
        <taxon>Viridiplantae</taxon>
        <taxon>Chlorophyta</taxon>
        <taxon>core chlorophytes</taxon>
        <taxon>Chlorophyceae</taxon>
        <taxon>CS clade</taxon>
        <taxon>Chlamydomonadales</taxon>
        <taxon>Haematococcaceae</taxon>
        <taxon>Haematococcus</taxon>
    </lineage>
</organism>
<evidence type="ECO:0000313" key="3">
    <source>
        <dbReference type="Proteomes" id="UP000485058"/>
    </source>
</evidence>
<dbReference type="EMBL" id="BLLF01002498">
    <property type="protein sequence ID" value="GFH24306.1"/>
    <property type="molecule type" value="Genomic_DNA"/>
</dbReference>
<evidence type="ECO:0000313" key="2">
    <source>
        <dbReference type="EMBL" id="GFH24306.1"/>
    </source>
</evidence>
<evidence type="ECO:0000256" key="1">
    <source>
        <dbReference type="SAM" id="SignalP"/>
    </source>
</evidence>
<protein>
    <submittedName>
        <fullName evidence="2">Uncharacterized protein</fullName>
    </submittedName>
</protein>